<sequence length="232" mass="25599">MGLRSSIWPPTQRQRIGVAVLVALLLVLNPLYLPVLNLDMSAHTYAVEPVTVDDRTIGVADTSLRGDPIDGVACTGWRPSAGCSYERTHIQQGTLEIELVDPRVEIETRYAYHPGAEDTVYYRRTAAGEPFPESLSLEPVDPETVVESVAVSPEQLSVRARLGLALGWLQTDQPLTDANRIVDTDDGYVMLVETGRSWLSSGDTVEAGISAFMFLLGLAVLWRTYKWLPAEW</sequence>
<accession>A0ABD6D7G3</accession>
<dbReference type="Proteomes" id="UP001597052">
    <property type="component" value="Unassembled WGS sequence"/>
</dbReference>
<protein>
    <recommendedName>
        <fullName evidence="3">RING-type E3 ubiquitin transferase</fullName>
    </recommendedName>
</protein>
<keyword evidence="2" id="KW-1185">Reference proteome</keyword>
<reference evidence="1 2" key="1">
    <citation type="journal article" date="2019" name="Int. J. Syst. Evol. Microbiol.">
        <title>The Global Catalogue of Microorganisms (GCM) 10K type strain sequencing project: providing services to taxonomists for standard genome sequencing and annotation.</title>
        <authorList>
            <consortium name="The Broad Institute Genomics Platform"/>
            <consortium name="The Broad Institute Genome Sequencing Center for Infectious Disease"/>
            <person name="Wu L."/>
            <person name="Ma J."/>
        </authorList>
    </citation>
    <scope>NUCLEOTIDE SEQUENCE [LARGE SCALE GENOMIC DNA]</scope>
    <source>
        <strain evidence="1 2">CGMCC 1.10593</strain>
    </source>
</reference>
<dbReference type="AlphaFoldDB" id="A0ABD6D7G3"/>
<name>A0ABD6D7G3_9EURY</name>
<organism evidence="1 2">
    <name type="scientific">Halohasta litorea</name>
    <dbReference type="NCBI Taxonomy" id="869891"/>
    <lineage>
        <taxon>Archaea</taxon>
        <taxon>Methanobacteriati</taxon>
        <taxon>Methanobacteriota</taxon>
        <taxon>Stenosarchaea group</taxon>
        <taxon>Halobacteria</taxon>
        <taxon>Halobacteriales</taxon>
        <taxon>Haloferacaceae</taxon>
        <taxon>Halohasta</taxon>
    </lineage>
</organism>
<evidence type="ECO:0008006" key="3">
    <source>
        <dbReference type="Google" id="ProtNLM"/>
    </source>
</evidence>
<comment type="caution">
    <text evidence="1">The sequence shown here is derived from an EMBL/GenBank/DDBJ whole genome shotgun (WGS) entry which is preliminary data.</text>
</comment>
<evidence type="ECO:0000313" key="2">
    <source>
        <dbReference type="Proteomes" id="UP001597052"/>
    </source>
</evidence>
<evidence type="ECO:0000313" key="1">
    <source>
        <dbReference type="EMBL" id="MFD1641048.1"/>
    </source>
</evidence>
<gene>
    <name evidence="1" type="ORF">ACFSBW_04040</name>
</gene>
<dbReference type="RefSeq" id="WP_256394737.1">
    <property type="nucleotide sequence ID" value="NZ_JANHDJ010000001.1"/>
</dbReference>
<dbReference type="EMBL" id="JBHUDM010000001">
    <property type="protein sequence ID" value="MFD1641048.1"/>
    <property type="molecule type" value="Genomic_DNA"/>
</dbReference>
<proteinExistence type="predicted"/>